<dbReference type="Gene3D" id="2.60.40.650">
    <property type="match status" value="1"/>
</dbReference>
<keyword evidence="2" id="KW-0812">Transmembrane</keyword>
<sequence>METSAPRRRRRTLLHAAYGVLATLVGLAAGHLVAALTVPAASPVLAVGSTVIDLTPTPLKEWAIRQFGTNDKLVLVGSVTIVVLLLAAVAGIIADRRETLGLLILVGLAAVAGVLAVLRPGSGPLDLLPALAAAAVAATSLWWLHRVSDRGADRSSPGVDGPTRRGVVLATGGLAAAAVTMGALGRYVTSYRLGGTDIALPTATDPAPSFPQGLEAQYDGITPLRTPNADFYRVDTRLTVPAVDVDSWTLTIDGDVDQEVTLTFAELAAMTTVERDITLTCVSNEVGGPYVGSARWLGVPLKDVLDKAGIDSTKADQIFSTDVDGMTISTPLGVALDGRDALIAIGMNGQPLPREHGFPARMVVPGLYGFVSACKWITRMTLTTYDAEQAYWTERDWATDAPIKISSRIDTPKPLSSSEPGKVVIGGIAWAQHVGIEKVEVRVDGEAWRPAKLGAQVNDDYWRQWYYEWDATPGQHFIACRATNKDGDVQTDVRMRPFPEGSSGIQEISVSIG</sequence>
<gene>
    <name evidence="4" type="ORF">L2K70_13710</name>
</gene>
<dbReference type="PANTHER" id="PTHR19372">
    <property type="entry name" value="SULFITE REDUCTASE"/>
    <property type="match status" value="1"/>
</dbReference>
<feature type="transmembrane region" description="Helical" evidence="2">
    <location>
        <begin position="100"/>
        <end position="121"/>
    </location>
</feature>
<dbReference type="SUPFAM" id="SSF81296">
    <property type="entry name" value="E set domains"/>
    <property type="match status" value="1"/>
</dbReference>
<feature type="transmembrane region" description="Helical" evidence="2">
    <location>
        <begin position="73"/>
        <end position="93"/>
    </location>
</feature>
<dbReference type="Gene3D" id="3.90.420.10">
    <property type="entry name" value="Oxidoreductase, molybdopterin-binding domain"/>
    <property type="match status" value="1"/>
</dbReference>
<dbReference type="InterPro" id="IPR036374">
    <property type="entry name" value="OxRdtase_Mopterin-bd_sf"/>
</dbReference>
<evidence type="ECO:0000313" key="4">
    <source>
        <dbReference type="EMBL" id="MCF6378664.1"/>
    </source>
</evidence>
<dbReference type="RefSeq" id="WP_236402736.1">
    <property type="nucleotide sequence ID" value="NZ_JAKJHZ010000008.1"/>
</dbReference>
<keyword evidence="5" id="KW-1185">Reference proteome</keyword>
<feature type="domain" description="Oxidoreductase molybdopterin-binding" evidence="3">
    <location>
        <begin position="239"/>
        <end position="391"/>
    </location>
</feature>
<evidence type="ECO:0000256" key="1">
    <source>
        <dbReference type="SAM" id="MobiDB-lite"/>
    </source>
</evidence>
<accession>A0ABS9HEM0</accession>
<dbReference type="Proteomes" id="UP001201161">
    <property type="component" value="Unassembled WGS sequence"/>
</dbReference>
<dbReference type="SUPFAM" id="SSF56524">
    <property type="entry name" value="Oxidoreductase molybdopterin-binding domain"/>
    <property type="match status" value="1"/>
</dbReference>
<keyword evidence="2" id="KW-1133">Transmembrane helix</keyword>
<evidence type="ECO:0000313" key="5">
    <source>
        <dbReference type="Proteomes" id="UP001201161"/>
    </source>
</evidence>
<proteinExistence type="predicted"/>
<feature type="transmembrane region" description="Helical" evidence="2">
    <location>
        <begin position="127"/>
        <end position="145"/>
    </location>
</feature>
<comment type="caution">
    <text evidence="4">The sequence shown here is derived from an EMBL/GenBank/DDBJ whole genome shotgun (WGS) entry which is preliminary data.</text>
</comment>
<feature type="region of interest" description="Disordered" evidence="1">
    <location>
        <begin position="494"/>
        <end position="513"/>
    </location>
</feature>
<reference evidence="4 5" key="1">
    <citation type="submission" date="2022-01" db="EMBL/GenBank/DDBJ databases">
        <title>Nocardioides sp. nov., an actinomycete isolated from mining soil.</title>
        <authorList>
            <person name="Liu L."/>
        </authorList>
    </citation>
    <scope>NUCLEOTIDE SEQUENCE [LARGE SCALE GENOMIC DNA]</scope>
    <source>
        <strain evidence="4 5">KLBMP 9356</strain>
    </source>
</reference>
<organism evidence="4 5">
    <name type="scientific">Nocardioides potassii</name>
    <dbReference type="NCBI Taxonomy" id="2911371"/>
    <lineage>
        <taxon>Bacteria</taxon>
        <taxon>Bacillati</taxon>
        <taxon>Actinomycetota</taxon>
        <taxon>Actinomycetes</taxon>
        <taxon>Propionibacteriales</taxon>
        <taxon>Nocardioidaceae</taxon>
        <taxon>Nocardioides</taxon>
    </lineage>
</organism>
<feature type="transmembrane region" description="Helical" evidence="2">
    <location>
        <begin position="166"/>
        <end position="188"/>
    </location>
</feature>
<protein>
    <submittedName>
        <fullName evidence="4">Molybdopterin-dependent oxidoreductase</fullName>
    </submittedName>
</protein>
<feature type="compositionally biased region" description="Polar residues" evidence="1">
    <location>
        <begin position="503"/>
        <end position="513"/>
    </location>
</feature>
<keyword evidence="2" id="KW-0472">Membrane</keyword>
<dbReference type="InterPro" id="IPR014756">
    <property type="entry name" value="Ig_E-set"/>
</dbReference>
<dbReference type="InterPro" id="IPR000572">
    <property type="entry name" value="OxRdtase_Mopterin-bd_dom"/>
</dbReference>
<evidence type="ECO:0000259" key="3">
    <source>
        <dbReference type="Pfam" id="PF00174"/>
    </source>
</evidence>
<dbReference type="Pfam" id="PF00174">
    <property type="entry name" value="Oxidored_molyb"/>
    <property type="match status" value="1"/>
</dbReference>
<dbReference type="PANTHER" id="PTHR19372:SF7">
    <property type="entry name" value="SULFITE OXIDASE, MITOCHONDRIAL"/>
    <property type="match status" value="1"/>
</dbReference>
<dbReference type="EMBL" id="JAKJHZ010000008">
    <property type="protein sequence ID" value="MCF6378664.1"/>
    <property type="molecule type" value="Genomic_DNA"/>
</dbReference>
<name>A0ABS9HEM0_9ACTN</name>
<evidence type="ECO:0000256" key="2">
    <source>
        <dbReference type="SAM" id="Phobius"/>
    </source>
</evidence>